<dbReference type="PANTHER" id="PTHR14226:SF44">
    <property type="entry name" value="TRIACYLGLYCEROL LIPASE 3"/>
    <property type="match status" value="1"/>
</dbReference>
<dbReference type="SUPFAM" id="SSF52151">
    <property type="entry name" value="FabD/lysophospholipase-like"/>
    <property type="match status" value="1"/>
</dbReference>
<dbReference type="Pfam" id="PF01734">
    <property type="entry name" value="Patatin"/>
    <property type="match status" value="1"/>
</dbReference>
<evidence type="ECO:0000259" key="7">
    <source>
        <dbReference type="PROSITE" id="PS51635"/>
    </source>
</evidence>
<keyword evidence="3" id="KW-0442">Lipid degradation</keyword>
<feature type="compositionally biased region" description="Acidic residues" evidence="6">
    <location>
        <begin position="1"/>
        <end position="24"/>
    </location>
</feature>
<reference evidence="8 9" key="1">
    <citation type="journal article" date="2015" name="BMC Genomics">
        <title>Insights from the genome of Ophiocordyceps polyrhachis-furcata to pathogenicity and host specificity in insect fungi.</title>
        <authorList>
            <person name="Wichadakul D."/>
            <person name="Kobmoo N."/>
            <person name="Ingsriswang S."/>
            <person name="Tangphatsornruang S."/>
            <person name="Chantasingh D."/>
            <person name="Luangsa-ard J.J."/>
            <person name="Eurwilaichitr L."/>
        </authorList>
    </citation>
    <scope>NUCLEOTIDE SEQUENCE [LARGE SCALE GENOMIC DNA]</scope>
    <source>
        <strain evidence="8 9">BCC 54312</strain>
    </source>
</reference>
<evidence type="ECO:0000256" key="2">
    <source>
        <dbReference type="ARBA" id="ARBA00022801"/>
    </source>
</evidence>
<evidence type="ECO:0000256" key="3">
    <source>
        <dbReference type="ARBA" id="ARBA00022963"/>
    </source>
</evidence>
<evidence type="ECO:0000256" key="1">
    <source>
        <dbReference type="ARBA" id="ARBA00002682"/>
    </source>
</evidence>
<dbReference type="Pfam" id="PF11815">
    <property type="entry name" value="DUF3336"/>
    <property type="match status" value="1"/>
</dbReference>
<dbReference type="GO" id="GO:0006641">
    <property type="term" value="P:triglyceride metabolic process"/>
    <property type="evidence" value="ECO:0007669"/>
    <property type="project" value="UniProtKB-ARBA"/>
</dbReference>
<dbReference type="Proteomes" id="UP000253664">
    <property type="component" value="Unassembled WGS sequence"/>
</dbReference>
<dbReference type="InterPro" id="IPR002641">
    <property type="entry name" value="PNPLA_dom"/>
</dbReference>
<dbReference type="STRING" id="1330021.A0A367LKM3"/>
<name>A0A367LKM3_9HYPO</name>
<organism evidence="8 9">
    <name type="scientific">Ophiocordyceps polyrhachis-furcata BCC 54312</name>
    <dbReference type="NCBI Taxonomy" id="1330021"/>
    <lineage>
        <taxon>Eukaryota</taxon>
        <taxon>Fungi</taxon>
        <taxon>Dikarya</taxon>
        <taxon>Ascomycota</taxon>
        <taxon>Pezizomycotina</taxon>
        <taxon>Sordariomycetes</taxon>
        <taxon>Hypocreomycetidae</taxon>
        <taxon>Hypocreales</taxon>
        <taxon>Ophiocordycipitaceae</taxon>
        <taxon>Ophiocordyceps</taxon>
    </lineage>
</organism>
<sequence>MSDSEDPLDAVDEAADDLFGDEAEAASPAPRDDDDDDLASDLDDHDAQLPPQETRNKSVADISTYRHRIPKPKDGMLRLLRVPKFIKFMPEVYDPETFEPSEFDVANAKAEQPKCVVRVRRDPSTGQLKSNTNIYRWRDGSVTLAIGGEHYEIQKKSLASAPDKPYNELQDGHCYAAAAELDSNLLMTVGHLIEQYNIKPNKSVGDDALSIFADRMAQASKAMKGEDMIVRTTRDPELQKKQAELAEKERMKAQRRRENAAARMDGGPSRSARGALSIGDLEGDRRGAAAGRRKGAPGSAKTKRRRRPEYDSDDDLPQGVGRHEDYDMDDGFLVASDVEEMESGAGEDDEDEALDYAKGDGGRRAKRQRVAEPEVVDEDAEGEVEPDTASRARRRHVVDDEDEEDDEAGARDNNGSRPGRELVNWYSRRNPVELWLDLLRNAQTFEEWEEAALHLDSLLGLDLWRNNPTSRYYDWRLITDRLNSLVIAREEGNVQLLVNLLRSGLVRNLGNITVPKLYNRSLSGTKYLIDEYITQVAEAVEDISSLPLTMTASFPSSALTNQMKLDFIHDARQAFGRSTLVLQGGAIFGLCHLGVVKALFLRGLLPRIITGTATGALIAALVAIHTEDELPRILEGDGIDLTAFTNRTEAPGPQGFRSRWDTLVRRIRRFSREGYFLDLTVLENCVRANVDDLTFEEAYNRSKRILNITVATEGRGGVPTLLNYITAPNVLIWTAAIASNASSPSFYGRREVILCKDAGGNVVPWAPATTTDFRHWTHASYSERDSPLRRTSELFNVNHFIVSQARPYLIPFLQSDMHGPSLVEARSTTTKLSAFFARMVGLELRHRLGQLDTLRLLPSSIRRFLVDEQVPAAAMTLVPEITAGDFVRLLETPTRETLQYWILRGERSVWPAVAALRIRCAVENELDRAYQAVRKLKAGDLRRKGSIAGTMDHPDRR</sequence>
<keyword evidence="9" id="KW-1185">Reference proteome</keyword>
<feature type="compositionally biased region" description="Acidic residues" evidence="6">
    <location>
        <begin position="374"/>
        <end position="386"/>
    </location>
</feature>
<feature type="compositionally biased region" description="Acidic residues" evidence="6">
    <location>
        <begin position="340"/>
        <end position="354"/>
    </location>
</feature>
<feature type="compositionally biased region" description="Basic residues" evidence="6">
    <location>
        <begin position="291"/>
        <end position="307"/>
    </location>
</feature>
<comment type="caution">
    <text evidence="8">The sequence shown here is derived from an EMBL/GenBank/DDBJ whole genome shotgun (WGS) entry which is preliminary data.</text>
</comment>
<gene>
    <name evidence="8" type="ORF">L249_6846</name>
</gene>
<evidence type="ECO:0000256" key="6">
    <source>
        <dbReference type="SAM" id="MobiDB-lite"/>
    </source>
</evidence>
<dbReference type="PANTHER" id="PTHR14226">
    <property type="entry name" value="NEUROPATHY TARGET ESTERASE/SWISS CHEESE D.MELANOGASTER"/>
    <property type="match status" value="1"/>
</dbReference>
<feature type="compositionally biased region" description="Basic and acidic residues" evidence="6">
    <location>
        <begin position="246"/>
        <end position="260"/>
    </location>
</feature>
<feature type="compositionally biased region" description="Acidic residues" evidence="6">
    <location>
        <begin position="32"/>
        <end position="44"/>
    </location>
</feature>
<dbReference type="Gene3D" id="3.40.1090.10">
    <property type="entry name" value="Cytosolic phospholipase A2 catalytic domain"/>
    <property type="match status" value="1"/>
</dbReference>
<proteinExistence type="predicted"/>
<dbReference type="OrthoDB" id="10049244at2759"/>
<dbReference type="PROSITE" id="PS51635">
    <property type="entry name" value="PNPLA"/>
    <property type="match status" value="1"/>
</dbReference>
<dbReference type="InterPro" id="IPR050301">
    <property type="entry name" value="NTE"/>
</dbReference>
<evidence type="ECO:0000313" key="8">
    <source>
        <dbReference type="EMBL" id="RCI14974.1"/>
    </source>
</evidence>
<keyword evidence="2" id="KW-0378">Hydrolase</keyword>
<dbReference type="InterPro" id="IPR016035">
    <property type="entry name" value="Acyl_Trfase/lysoPLipase"/>
</dbReference>
<protein>
    <recommendedName>
        <fullName evidence="7">PNPLA domain-containing protein</fullName>
    </recommendedName>
</protein>
<feature type="region of interest" description="Disordered" evidence="6">
    <location>
        <begin position="246"/>
        <end position="327"/>
    </location>
</feature>
<dbReference type="InterPro" id="IPR007149">
    <property type="entry name" value="Leo1"/>
</dbReference>
<feature type="region of interest" description="Disordered" evidence="6">
    <location>
        <begin position="1"/>
        <end position="67"/>
    </location>
</feature>
<feature type="region of interest" description="Disordered" evidence="6">
    <location>
        <begin position="340"/>
        <end position="421"/>
    </location>
</feature>
<comment type="function">
    <text evidence="1">Probable lipid hydrolase.</text>
</comment>
<dbReference type="InterPro" id="IPR021771">
    <property type="entry name" value="Triacylglycerol_lipase_N"/>
</dbReference>
<feature type="domain" description="PNPLA" evidence="7">
    <location>
        <begin position="580"/>
        <end position="774"/>
    </location>
</feature>
<evidence type="ECO:0000256" key="5">
    <source>
        <dbReference type="PROSITE-ProRule" id="PRU01161"/>
    </source>
</evidence>
<dbReference type="GO" id="GO:0004806">
    <property type="term" value="F:triacylglycerol lipase activity"/>
    <property type="evidence" value="ECO:0007669"/>
    <property type="project" value="InterPro"/>
</dbReference>
<dbReference type="Pfam" id="PF04004">
    <property type="entry name" value="Leo1"/>
    <property type="match status" value="1"/>
</dbReference>
<dbReference type="CDD" id="cd07229">
    <property type="entry name" value="Pat_TGL3_like"/>
    <property type="match status" value="1"/>
</dbReference>
<evidence type="ECO:0000256" key="4">
    <source>
        <dbReference type="ARBA" id="ARBA00023098"/>
    </source>
</evidence>
<dbReference type="GO" id="GO:0016593">
    <property type="term" value="C:Cdc73/Paf1 complex"/>
    <property type="evidence" value="ECO:0007669"/>
    <property type="project" value="InterPro"/>
</dbReference>
<dbReference type="AlphaFoldDB" id="A0A367LKM3"/>
<dbReference type="EMBL" id="LKCN02000003">
    <property type="protein sequence ID" value="RCI14974.1"/>
    <property type="molecule type" value="Genomic_DNA"/>
</dbReference>
<keyword evidence="4" id="KW-0443">Lipid metabolism</keyword>
<accession>A0A367LKM3</accession>
<dbReference type="GO" id="GO:0016042">
    <property type="term" value="P:lipid catabolic process"/>
    <property type="evidence" value="ECO:0007669"/>
    <property type="project" value="UniProtKB-KW"/>
</dbReference>
<dbReference type="GO" id="GO:0006368">
    <property type="term" value="P:transcription elongation by RNA polymerase II"/>
    <property type="evidence" value="ECO:0007669"/>
    <property type="project" value="InterPro"/>
</dbReference>
<evidence type="ECO:0000313" key="9">
    <source>
        <dbReference type="Proteomes" id="UP000253664"/>
    </source>
</evidence>
<comment type="caution">
    <text evidence="5">Lacks conserved residue(s) required for the propagation of feature annotation.</text>
</comment>